<comment type="caution">
    <text evidence="1">The sequence shown here is derived from an EMBL/GenBank/DDBJ whole genome shotgun (WGS) entry which is preliminary data.</text>
</comment>
<proteinExistence type="predicted"/>
<evidence type="ECO:0000313" key="1">
    <source>
        <dbReference type="EMBL" id="EQB10975.1"/>
    </source>
</evidence>
<sequence length="217" mass="23629">MTDTDDSNAASTQAALAARMDAIEARMADTSSQLDQVQHLVELVLAETLARRLDNAAEADPAHIWSAAGFPVLPRNTPVQFRSDTREGEPDPEVYLASGWHKREPWGVWGSDAVHALRFALDRWQGGYVTVSLSLFCFLADGMERPHVDISANGYFLGSHRLDAKPRIIRLRLPPSCIGDGDILLQFQHEAPVSPVTHGIAVDPRVLGVGLVMLSAG</sequence>
<dbReference type="PATRIC" id="fig|1331060.3.peg.5137"/>
<accession>T0IGZ7</accession>
<organism evidence="1 2">
    <name type="scientific">Sphingobium lactosutens DS20</name>
    <dbReference type="NCBI Taxonomy" id="1331060"/>
    <lineage>
        <taxon>Bacteria</taxon>
        <taxon>Pseudomonadati</taxon>
        <taxon>Pseudomonadota</taxon>
        <taxon>Alphaproteobacteria</taxon>
        <taxon>Sphingomonadales</taxon>
        <taxon>Sphingomonadaceae</taxon>
        <taxon>Sphingobium</taxon>
    </lineage>
</organism>
<dbReference type="Proteomes" id="UP000015531">
    <property type="component" value="Unassembled WGS sequence"/>
</dbReference>
<gene>
    <name evidence="1" type="ORF">RLDS_26425</name>
</gene>
<dbReference type="AlphaFoldDB" id="T0IGZ7"/>
<keyword evidence="2" id="KW-1185">Reference proteome</keyword>
<name>T0IGZ7_9SPHN</name>
<dbReference type="EMBL" id="ATDP01000109">
    <property type="protein sequence ID" value="EQB10975.1"/>
    <property type="molecule type" value="Genomic_DNA"/>
</dbReference>
<evidence type="ECO:0000313" key="2">
    <source>
        <dbReference type="Proteomes" id="UP000015531"/>
    </source>
</evidence>
<reference evidence="1 2" key="1">
    <citation type="journal article" date="2013" name="Genome Announc.">
        <title>Draft Genome Sequence of Sphingobium lactosutens Strain DS20T, Isolated from a Hexachlorocyclohexane Dumpsite.</title>
        <authorList>
            <person name="Kumar R."/>
            <person name="Dwivedi V."/>
            <person name="Negi V."/>
            <person name="Khurana J.P."/>
            <person name="Lal R."/>
        </authorList>
    </citation>
    <scope>NUCLEOTIDE SEQUENCE [LARGE SCALE GENOMIC DNA]</scope>
    <source>
        <strain evidence="1 2">DS20</strain>
    </source>
</reference>
<dbReference type="OrthoDB" id="7467524at2"/>
<dbReference type="eggNOG" id="ENOG5030195">
    <property type="taxonomic scope" value="Bacteria"/>
</dbReference>
<dbReference type="RefSeq" id="WP_021228717.1">
    <property type="nucleotide sequence ID" value="NZ_ATDP01000109.1"/>
</dbReference>
<protein>
    <submittedName>
        <fullName evidence="1">Uncharacterized protein</fullName>
    </submittedName>
</protein>